<dbReference type="InterPro" id="IPR053138">
    <property type="entry name" value="N-alpha-Ac-DABA_deacetylase"/>
</dbReference>
<dbReference type="InterPro" id="IPR055438">
    <property type="entry name" value="AstE_AspA_cat"/>
</dbReference>
<dbReference type="RefSeq" id="WP_038038162.1">
    <property type="nucleotide sequence ID" value="NZ_CP011367.1"/>
</dbReference>
<evidence type="ECO:0000256" key="4">
    <source>
        <dbReference type="ARBA" id="ARBA00022833"/>
    </source>
</evidence>
<evidence type="ECO:0000256" key="5">
    <source>
        <dbReference type="SAM" id="MobiDB-lite"/>
    </source>
</evidence>
<protein>
    <submittedName>
        <fullName evidence="7">Succinylglutamate desuccinylase</fullName>
    </submittedName>
</protein>
<organism evidence="7 8">
    <name type="scientific">Thioalkalivibrio versutus</name>
    <dbReference type="NCBI Taxonomy" id="106634"/>
    <lineage>
        <taxon>Bacteria</taxon>
        <taxon>Pseudomonadati</taxon>
        <taxon>Pseudomonadota</taxon>
        <taxon>Gammaproteobacteria</taxon>
        <taxon>Chromatiales</taxon>
        <taxon>Ectothiorhodospiraceae</taxon>
        <taxon>Thioalkalivibrio</taxon>
    </lineage>
</organism>
<dbReference type="Gene3D" id="3.40.630.10">
    <property type="entry name" value="Zn peptidases"/>
    <property type="match status" value="1"/>
</dbReference>
<keyword evidence="8" id="KW-1185">Reference proteome</keyword>
<feature type="region of interest" description="Disordered" evidence="5">
    <location>
        <begin position="1"/>
        <end position="20"/>
    </location>
</feature>
<evidence type="ECO:0000256" key="2">
    <source>
        <dbReference type="ARBA" id="ARBA00022723"/>
    </source>
</evidence>
<dbReference type="GO" id="GO:0016811">
    <property type="term" value="F:hydrolase activity, acting on carbon-nitrogen (but not peptide) bonds, in linear amides"/>
    <property type="evidence" value="ECO:0007669"/>
    <property type="project" value="InterPro"/>
</dbReference>
<proteinExistence type="predicted"/>
<keyword evidence="4" id="KW-0862">Zinc</keyword>
<evidence type="ECO:0000256" key="1">
    <source>
        <dbReference type="ARBA" id="ARBA00001947"/>
    </source>
</evidence>
<feature type="domain" description="Succinylglutamate desuccinylase/Aspartoacylase catalytic" evidence="6">
    <location>
        <begin position="54"/>
        <end position="233"/>
    </location>
</feature>
<evidence type="ECO:0000313" key="7">
    <source>
        <dbReference type="EMBL" id="AKJ96471.1"/>
    </source>
</evidence>
<dbReference type="PANTHER" id="PTHR37326:SF2">
    <property type="entry name" value="SUCCINYLGLUTAMATE DESUCCINYLASE_ASPARTOACYLASE FAMILY PROTEIN"/>
    <property type="match status" value="1"/>
</dbReference>
<dbReference type="PIRSF" id="PIRSF039012">
    <property type="entry name" value="ASP"/>
    <property type="match status" value="1"/>
</dbReference>
<dbReference type="Pfam" id="PF24827">
    <property type="entry name" value="AstE_AspA_cat"/>
    <property type="match status" value="1"/>
</dbReference>
<comment type="cofactor">
    <cofactor evidence="1">
        <name>Zn(2+)</name>
        <dbReference type="ChEBI" id="CHEBI:29105"/>
    </cofactor>
</comment>
<dbReference type="KEGG" id="tvr:TVD_08720"/>
<dbReference type="PANTHER" id="PTHR37326">
    <property type="entry name" value="BLL3975 PROTEIN"/>
    <property type="match status" value="1"/>
</dbReference>
<dbReference type="SUPFAM" id="SSF53187">
    <property type="entry name" value="Zn-dependent exopeptidases"/>
    <property type="match status" value="1"/>
</dbReference>
<dbReference type="GO" id="GO:0046872">
    <property type="term" value="F:metal ion binding"/>
    <property type="evidence" value="ECO:0007669"/>
    <property type="project" value="UniProtKB-KW"/>
</dbReference>
<dbReference type="GO" id="GO:0016788">
    <property type="term" value="F:hydrolase activity, acting on ester bonds"/>
    <property type="evidence" value="ECO:0007669"/>
    <property type="project" value="InterPro"/>
</dbReference>
<dbReference type="STRING" id="106634.TVD_08720"/>
<keyword evidence="3" id="KW-0378">Hydrolase</keyword>
<keyword evidence="2" id="KW-0479">Metal-binding</keyword>
<reference evidence="7 8" key="1">
    <citation type="submission" date="2015-04" db="EMBL/GenBank/DDBJ databases">
        <title>Complete Sequence for the Genome of the Thioalkalivibrio versutus D301.</title>
        <authorList>
            <person name="Mu T."/>
            <person name="Zhou J."/>
            <person name="Xu X."/>
        </authorList>
    </citation>
    <scope>NUCLEOTIDE SEQUENCE [LARGE SCALE GENOMIC DNA]</scope>
    <source>
        <strain evidence="7 8">D301</strain>
    </source>
</reference>
<sequence>MPGIPQSLRNKPITIGGTTVRPGERRTVELELGALYTHTPTNMPVQVLCGRRKGPVLFVSAAIHGDEINGVEIIRRLLKVPALRRMKGTLIAIPVVNMHGFINQSRYLPDRRDLNRCFPGSQKGSLGARVARLFMREIVQNSTHGIDLHTGAIHRSNLPQIRANLDHAETLDLARAFGAPVILNSALRDGSLREAAAEREVPILLYEAGEALRFDELSIRGGVHGIIEVMRHLGMLPAVRRRPRKEPIMARTSGWVRAPQSGILRTFVRHGDRVVRDQTRLAIISDPFGETETEILAPASGIIIGQLNLPLINEGDALFHIAQFNRTDLAVERLETFQENLEASDYPYADQQRLETP</sequence>
<evidence type="ECO:0000259" key="6">
    <source>
        <dbReference type="Pfam" id="PF24827"/>
    </source>
</evidence>
<dbReference type="Proteomes" id="UP000064201">
    <property type="component" value="Chromosome"/>
</dbReference>
<evidence type="ECO:0000256" key="3">
    <source>
        <dbReference type="ARBA" id="ARBA00022801"/>
    </source>
</evidence>
<dbReference type="InterPro" id="IPR043795">
    <property type="entry name" value="N-alpha-Ac-DABA-like"/>
</dbReference>
<dbReference type="EMBL" id="CP011367">
    <property type="protein sequence ID" value="AKJ96471.1"/>
    <property type="molecule type" value="Genomic_DNA"/>
</dbReference>
<gene>
    <name evidence="7" type="ORF">TVD_08720</name>
</gene>
<name>A0A0G3GC73_9GAMM</name>
<evidence type="ECO:0000313" key="8">
    <source>
        <dbReference type="Proteomes" id="UP000064201"/>
    </source>
</evidence>
<accession>A0A0G3GC73</accession>
<dbReference type="AlphaFoldDB" id="A0A0G3GC73"/>
<dbReference type="OrthoDB" id="9782876at2"/>
<dbReference type="PATRIC" id="fig|106634.4.peg.1783"/>
<dbReference type="CDD" id="cd06251">
    <property type="entry name" value="M14_ASTE_ASPA-like"/>
    <property type="match status" value="1"/>
</dbReference>